<proteinExistence type="predicted"/>
<organism evidence="1 2">
    <name type="scientific">Spiroplasma turonicum</name>
    <dbReference type="NCBI Taxonomy" id="216946"/>
    <lineage>
        <taxon>Bacteria</taxon>
        <taxon>Bacillati</taxon>
        <taxon>Mycoplasmatota</taxon>
        <taxon>Mollicutes</taxon>
        <taxon>Entomoplasmatales</taxon>
        <taxon>Spiroplasmataceae</taxon>
        <taxon>Spiroplasma</taxon>
    </lineage>
</organism>
<evidence type="ECO:0000313" key="2">
    <source>
        <dbReference type="Proteomes" id="UP000067243"/>
    </source>
</evidence>
<dbReference type="AlphaFoldDB" id="A0A0K1P5S4"/>
<accession>A0A0K1P5S4</accession>
<sequence>MDIKLLEQFVNKKGIYKLFNKAIFKGYICINPNNLSSKDDFLIDLKDYIENVIKEVKNVIKISISVNQLIDMVDLSFYKNDVLSNDIDNEVNKIKIKIKNGMENNINGVNLSGTAMLKIYKKISLNNVFLTKNIQKLSFGLLPSIEVKILNNILKYNENIIEPKKTLKVKEIDKENKNAYISLSDGFNNPYFLEEDIKVYYE</sequence>
<dbReference type="EMBL" id="CP012328">
    <property type="protein sequence ID" value="AKU79681.1"/>
    <property type="molecule type" value="Genomic_DNA"/>
</dbReference>
<protein>
    <submittedName>
        <fullName evidence="1">Uncharacterized protein</fullName>
    </submittedName>
</protein>
<dbReference type="PATRIC" id="fig|216946.3.peg.437"/>
<dbReference type="RefSeq" id="WP_075048275.1">
    <property type="nucleotide sequence ID" value="NZ_CP012328.1"/>
</dbReference>
<reference evidence="1 2" key="1">
    <citation type="journal article" date="2015" name="Genome Announc.">
        <title>Complete Genome Sequence of Spiroplasma turonicum Strain Tab4cT, a Parasite of a Horse Fly, Haematopota sp. (Diptera: Tabanidae).</title>
        <authorList>
            <person name="Davis R.E."/>
            <person name="Shao J."/>
            <person name="Zhao Y."/>
            <person name="Gasparich G.E."/>
            <person name="Gaynor B.J."/>
            <person name="Donofrio N."/>
        </authorList>
    </citation>
    <scope>NUCLEOTIDE SEQUENCE [LARGE SCALE GENOMIC DNA]</scope>
    <source>
        <strain evidence="1 2">Tab4c</strain>
    </source>
</reference>
<keyword evidence="2" id="KW-1185">Reference proteome</keyword>
<dbReference type="KEGG" id="stur:STURON_00435"/>
<dbReference type="OrthoDB" id="389681at2"/>
<evidence type="ECO:0000313" key="1">
    <source>
        <dbReference type="EMBL" id="AKU79681.1"/>
    </source>
</evidence>
<gene>
    <name evidence="1" type="ORF">STURON_00435</name>
</gene>
<dbReference type="Proteomes" id="UP000067243">
    <property type="component" value="Chromosome"/>
</dbReference>
<name>A0A0K1P5S4_9MOLU</name>